<evidence type="ECO:0000313" key="10">
    <source>
        <dbReference type="Proteomes" id="UP000054047"/>
    </source>
</evidence>
<evidence type="ECO:0000256" key="1">
    <source>
        <dbReference type="ARBA" id="ARBA00000971"/>
    </source>
</evidence>
<evidence type="ECO:0000256" key="2">
    <source>
        <dbReference type="ARBA" id="ARBA00004496"/>
    </source>
</evidence>
<sequence>MYEGEVLKKFPVVQHFRFGSLFSFEKRPDTDTASTAAGVEMKAPHPMVLTKAVTDEVVERPTPPSPHLPKIDE</sequence>
<evidence type="ECO:0000256" key="4">
    <source>
        <dbReference type="ARBA" id="ARBA00022490"/>
    </source>
</evidence>
<dbReference type="Proteomes" id="UP000054047">
    <property type="component" value="Unassembled WGS sequence"/>
</dbReference>
<protein>
    <recommendedName>
        <fullName evidence="7">Serine/threonine-protein phosphatase 2A activator</fullName>
        <ecNumber evidence="3">5.2.1.8</ecNumber>
    </recommendedName>
    <alternativeName>
        <fullName evidence="8">Phosphotyrosyl phosphatase activator</fullName>
    </alternativeName>
</protein>
<dbReference type="AlphaFoldDB" id="A0A0C2GSK4"/>
<evidence type="ECO:0000256" key="7">
    <source>
        <dbReference type="ARBA" id="ARBA00044786"/>
    </source>
</evidence>
<keyword evidence="5" id="KW-0697">Rotamase</keyword>
<evidence type="ECO:0000256" key="6">
    <source>
        <dbReference type="ARBA" id="ARBA00023235"/>
    </source>
</evidence>
<comment type="catalytic activity">
    <reaction evidence="1">
        <text>[protein]-peptidylproline (omega=180) = [protein]-peptidylproline (omega=0)</text>
        <dbReference type="Rhea" id="RHEA:16237"/>
        <dbReference type="Rhea" id="RHEA-COMP:10747"/>
        <dbReference type="Rhea" id="RHEA-COMP:10748"/>
        <dbReference type="ChEBI" id="CHEBI:83833"/>
        <dbReference type="ChEBI" id="CHEBI:83834"/>
        <dbReference type="EC" id="5.2.1.8"/>
    </reaction>
</comment>
<evidence type="ECO:0000256" key="8">
    <source>
        <dbReference type="ARBA" id="ARBA00044820"/>
    </source>
</evidence>
<proteinExistence type="predicted"/>
<dbReference type="InterPro" id="IPR043170">
    <property type="entry name" value="PTPA_C_lid"/>
</dbReference>
<keyword evidence="4" id="KW-0963">Cytoplasm</keyword>
<reference evidence="9 10" key="1">
    <citation type="submission" date="2013-12" db="EMBL/GenBank/DDBJ databases">
        <title>Draft genome of the parsitic nematode Ancylostoma duodenale.</title>
        <authorList>
            <person name="Mitreva M."/>
        </authorList>
    </citation>
    <scope>NUCLEOTIDE SEQUENCE [LARGE SCALE GENOMIC DNA]</scope>
    <source>
        <strain evidence="9 10">Zhejiang</strain>
    </source>
</reference>
<name>A0A0C2GSK4_9BILA</name>
<gene>
    <name evidence="9" type="ORF">ANCDUO_07745</name>
</gene>
<dbReference type="Gene3D" id="1.20.120.1150">
    <property type="match status" value="1"/>
</dbReference>
<dbReference type="GO" id="GO:0019211">
    <property type="term" value="F:phosphatase activator activity"/>
    <property type="evidence" value="ECO:0007669"/>
    <property type="project" value="InterPro"/>
</dbReference>
<dbReference type="GO" id="GO:0005737">
    <property type="term" value="C:cytoplasm"/>
    <property type="evidence" value="ECO:0007669"/>
    <property type="project" value="UniProtKB-SubCell"/>
</dbReference>
<evidence type="ECO:0000256" key="5">
    <source>
        <dbReference type="ARBA" id="ARBA00023110"/>
    </source>
</evidence>
<dbReference type="OrthoDB" id="5874044at2759"/>
<dbReference type="InterPro" id="IPR037218">
    <property type="entry name" value="PTPA_sf"/>
</dbReference>
<dbReference type="EMBL" id="KN729683">
    <property type="protein sequence ID" value="KIH61974.1"/>
    <property type="molecule type" value="Genomic_DNA"/>
</dbReference>
<organism evidence="9 10">
    <name type="scientific">Ancylostoma duodenale</name>
    <dbReference type="NCBI Taxonomy" id="51022"/>
    <lineage>
        <taxon>Eukaryota</taxon>
        <taxon>Metazoa</taxon>
        <taxon>Ecdysozoa</taxon>
        <taxon>Nematoda</taxon>
        <taxon>Chromadorea</taxon>
        <taxon>Rhabditida</taxon>
        <taxon>Rhabditina</taxon>
        <taxon>Rhabditomorpha</taxon>
        <taxon>Strongyloidea</taxon>
        <taxon>Ancylostomatidae</taxon>
        <taxon>Ancylostomatinae</taxon>
        <taxon>Ancylostoma</taxon>
    </lineage>
</organism>
<dbReference type="SUPFAM" id="SSF140984">
    <property type="entry name" value="PTPA-like"/>
    <property type="match status" value="1"/>
</dbReference>
<comment type="subcellular location">
    <subcellularLocation>
        <location evidence="2">Cytoplasm</location>
    </subcellularLocation>
</comment>
<dbReference type="Pfam" id="PF03095">
    <property type="entry name" value="PTPA"/>
    <property type="match status" value="1"/>
</dbReference>
<accession>A0A0C2GSK4</accession>
<dbReference type="EC" id="5.2.1.8" evidence="3"/>
<evidence type="ECO:0000313" key="9">
    <source>
        <dbReference type="EMBL" id="KIH61974.1"/>
    </source>
</evidence>
<keyword evidence="6" id="KW-0413">Isomerase</keyword>
<evidence type="ECO:0000256" key="3">
    <source>
        <dbReference type="ARBA" id="ARBA00013194"/>
    </source>
</evidence>
<keyword evidence="10" id="KW-1185">Reference proteome</keyword>
<dbReference type="GO" id="GO:0003755">
    <property type="term" value="F:peptidyl-prolyl cis-trans isomerase activity"/>
    <property type="evidence" value="ECO:0007669"/>
    <property type="project" value="UniProtKB-KW"/>
</dbReference>
<dbReference type="InterPro" id="IPR004327">
    <property type="entry name" value="Phstyr_phstse_ac"/>
</dbReference>